<gene>
    <name evidence="2" type="ORF">EC973_001401</name>
</gene>
<proteinExistence type="predicted"/>
<evidence type="ECO:0000313" key="2">
    <source>
        <dbReference type="EMBL" id="KAF7724068.1"/>
    </source>
</evidence>
<dbReference type="Proteomes" id="UP000605846">
    <property type="component" value="Unassembled WGS sequence"/>
</dbReference>
<sequence>MSNTATVLKTDAKSLVDDIDNTLTHPMMYRQAINETDTATYNYTTPMVPSKAACNPEEANWDCYPGLVREIENEGSPEQVERLHQMEHPSPSSC</sequence>
<comment type="caution">
    <text evidence="2">The sequence shown here is derived from an EMBL/GenBank/DDBJ whole genome shotgun (WGS) entry which is preliminary data.</text>
</comment>
<dbReference type="OrthoDB" id="2240588at2759"/>
<keyword evidence="3" id="KW-1185">Reference proteome</keyword>
<accession>A0A8H7BKE5</accession>
<evidence type="ECO:0000256" key="1">
    <source>
        <dbReference type="SAM" id="MobiDB-lite"/>
    </source>
</evidence>
<protein>
    <submittedName>
        <fullName evidence="2">Uncharacterized protein</fullName>
    </submittedName>
</protein>
<dbReference type="EMBL" id="JABAYA010000130">
    <property type="protein sequence ID" value="KAF7724068.1"/>
    <property type="molecule type" value="Genomic_DNA"/>
</dbReference>
<reference evidence="2" key="1">
    <citation type="submission" date="2020-01" db="EMBL/GenBank/DDBJ databases">
        <title>Genome Sequencing of Three Apophysomyces-Like Fungal Strains Confirms a Novel Fungal Genus in the Mucoromycota with divergent Burkholderia-like Endosymbiotic Bacteria.</title>
        <authorList>
            <person name="Stajich J.E."/>
            <person name="Macias A.M."/>
            <person name="Carter-House D."/>
            <person name="Lovett B."/>
            <person name="Kasson L.R."/>
            <person name="Berry K."/>
            <person name="Grigoriev I."/>
            <person name="Chang Y."/>
            <person name="Spatafora J."/>
            <person name="Kasson M.T."/>
        </authorList>
    </citation>
    <scope>NUCLEOTIDE SEQUENCE</scope>
    <source>
        <strain evidence="2">NRRL A-21654</strain>
    </source>
</reference>
<dbReference type="AlphaFoldDB" id="A0A8H7BKE5"/>
<name>A0A8H7BKE5_9FUNG</name>
<organism evidence="2 3">
    <name type="scientific">Apophysomyces ossiformis</name>
    <dbReference type="NCBI Taxonomy" id="679940"/>
    <lineage>
        <taxon>Eukaryota</taxon>
        <taxon>Fungi</taxon>
        <taxon>Fungi incertae sedis</taxon>
        <taxon>Mucoromycota</taxon>
        <taxon>Mucoromycotina</taxon>
        <taxon>Mucoromycetes</taxon>
        <taxon>Mucorales</taxon>
        <taxon>Mucorineae</taxon>
        <taxon>Mucoraceae</taxon>
        <taxon>Apophysomyces</taxon>
    </lineage>
</organism>
<feature type="region of interest" description="Disordered" evidence="1">
    <location>
        <begin position="75"/>
        <end position="94"/>
    </location>
</feature>
<evidence type="ECO:0000313" key="3">
    <source>
        <dbReference type="Proteomes" id="UP000605846"/>
    </source>
</evidence>